<keyword evidence="2" id="KW-1185">Reference proteome</keyword>
<proteinExistence type="predicted"/>
<name>A0ABQ6ITN6_9MICO</name>
<comment type="caution">
    <text evidence="1">The sequence shown here is derived from an EMBL/GenBank/DDBJ whole genome shotgun (WGS) entry which is preliminary data.</text>
</comment>
<reference evidence="2" key="1">
    <citation type="journal article" date="2019" name="Int. J. Syst. Evol. Microbiol.">
        <title>The Global Catalogue of Microorganisms (GCM) 10K type strain sequencing project: providing services to taxonomists for standard genome sequencing and annotation.</title>
        <authorList>
            <consortium name="The Broad Institute Genomics Platform"/>
            <consortium name="The Broad Institute Genome Sequencing Center for Infectious Disease"/>
            <person name="Wu L."/>
            <person name="Ma J."/>
        </authorList>
    </citation>
    <scope>NUCLEOTIDE SEQUENCE [LARGE SCALE GENOMIC DNA]</scope>
    <source>
        <strain evidence="2">NBRC 113072</strain>
    </source>
</reference>
<dbReference type="EMBL" id="BSUO01000001">
    <property type="protein sequence ID" value="GMA40053.1"/>
    <property type="molecule type" value="Genomic_DNA"/>
</dbReference>
<sequence>MLLIGVEDVGRRRPVGLVHAHVQRRVGAVGETPVDLVELEGGDAEVEEHPVEGTDAHLGQHLGDLVVHGVDRGEPVAEPGESLPRQVDGLRVAVQADHPRRRARLEDRLGVATHAERGVETDGALALQRRSEQLHDAVAHHRHVPVRGVARRRVHPVALLSMRGSSCHPVLRNG</sequence>
<evidence type="ECO:0000313" key="1">
    <source>
        <dbReference type="EMBL" id="GMA40053.1"/>
    </source>
</evidence>
<dbReference type="Proteomes" id="UP001157126">
    <property type="component" value="Unassembled WGS sequence"/>
</dbReference>
<protein>
    <submittedName>
        <fullName evidence="1">Uncharacterized protein</fullName>
    </submittedName>
</protein>
<gene>
    <name evidence="1" type="ORF">GCM10025883_20980</name>
</gene>
<evidence type="ECO:0000313" key="2">
    <source>
        <dbReference type="Proteomes" id="UP001157126"/>
    </source>
</evidence>
<accession>A0ABQ6ITN6</accession>
<organism evidence="1 2">
    <name type="scientific">Mobilicoccus caccae</name>
    <dbReference type="NCBI Taxonomy" id="1859295"/>
    <lineage>
        <taxon>Bacteria</taxon>
        <taxon>Bacillati</taxon>
        <taxon>Actinomycetota</taxon>
        <taxon>Actinomycetes</taxon>
        <taxon>Micrococcales</taxon>
        <taxon>Dermatophilaceae</taxon>
        <taxon>Mobilicoccus</taxon>
    </lineage>
</organism>